<gene>
    <name evidence="3" type="ORF">GCM10023094_12530</name>
</gene>
<evidence type="ECO:0000256" key="1">
    <source>
        <dbReference type="SAM" id="MobiDB-lite"/>
    </source>
</evidence>
<feature type="compositionally biased region" description="Basic and acidic residues" evidence="1">
    <location>
        <begin position="67"/>
        <end position="78"/>
    </location>
</feature>
<feature type="region of interest" description="Disordered" evidence="1">
    <location>
        <begin position="1"/>
        <end position="36"/>
    </location>
</feature>
<dbReference type="SMART" id="SM00894">
    <property type="entry name" value="Excalibur"/>
    <property type="match status" value="1"/>
</dbReference>
<name>A0ABP8NYP4_9NOCA</name>
<evidence type="ECO:0000259" key="2">
    <source>
        <dbReference type="SMART" id="SM00894"/>
    </source>
</evidence>
<dbReference type="EMBL" id="BAABFB010000026">
    <property type="protein sequence ID" value="GAA4475311.1"/>
    <property type="molecule type" value="Genomic_DNA"/>
</dbReference>
<reference evidence="4" key="1">
    <citation type="journal article" date="2019" name="Int. J. Syst. Evol. Microbiol.">
        <title>The Global Catalogue of Microorganisms (GCM) 10K type strain sequencing project: providing services to taxonomists for standard genome sequencing and annotation.</title>
        <authorList>
            <consortium name="The Broad Institute Genomics Platform"/>
            <consortium name="The Broad Institute Genome Sequencing Center for Infectious Disease"/>
            <person name="Wu L."/>
            <person name="Ma J."/>
        </authorList>
    </citation>
    <scope>NUCLEOTIDE SEQUENCE [LARGE SCALE GENOMIC DNA]</scope>
    <source>
        <strain evidence="4">JCM 32206</strain>
    </source>
</reference>
<dbReference type="Proteomes" id="UP001501183">
    <property type="component" value="Unassembled WGS sequence"/>
</dbReference>
<evidence type="ECO:0000313" key="4">
    <source>
        <dbReference type="Proteomes" id="UP001501183"/>
    </source>
</evidence>
<sequence>MTQAEEGRHRQGSADCPSATVSAVVAPPPAPAPAAVPRSSVTYANCAAVRAAGAAPLYAGQPGYSSKLDRDGDGIACE</sequence>
<accession>A0ABP8NYP4</accession>
<proteinExistence type="predicted"/>
<organism evidence="3 4">
    <name type="scientific">Rhodococcus olei</name>
    <dbReference type="NCBI Taxonomy" id="2161675"/>
    <lineage>
        <taxon>Bacteria</taxon>
        <taxon>Bacillati</taxon>
        <taxon>Actinomycetota</taxon>
        <taxon>Actinomycetes</taxon>
        <taxon>Mycobacteriales</taxon>
        <taxon>Nocardiaceae</taxon>
        <taxon>Rhodococcus</taxon>
    </lineage>
</organism>
<comment type="caution">
    <text evidence="3">The sequence shown here is derived from an EMBL/GenBank/DDBJ whole genome shotgun (WGS) entry which is preliminary data.</text>
</comment>
<feature type="region of interest" description="Disordered" evidence="1">
    <location>
        <begin position="58"/>
        <end position="78"/>
    </location>
</feature>
<evidence type="ECO:0000313" key="3">
    <source>
        <dbReference type="EMBL" id="GAA4475311.1"/>
    </source>
</evidence>
<keyword evidence="4" id="KW-1185">Reference proteome</keyword>
<protein>
    <recommendedName>
        <fullName evidence="2">Excalibur calcium-binding domain-containing protein</fullName>
    </recommendedName>
</protein>
<dbReference type="InterPro" id="IPR008613">
    <property type="entry name" value="Excalibur_Ca-bd_domain"/>
</dbReference>
<feature type="domain" description="Excalibur calcium-binding" evidence="2">
    <location>
        <begin position="42"/>
        <end position="78"/>
    </location>
</feature>
<dbReference type="Pfam" id="PF05901">
    <property type="entry name" value="Excalibur"/>
    <property type="match status" value="1"/>
</dbReference>